<dbReference type="InterPro" id="IPR002818">
    <property type="entry name" value="DJ-1/PfpI"/>
</dbReference>
<gene>
    <name evidence="2" type="ORF">QCA50_011508</name>
</gene>
<feature type="domain" description="DJ-1/PfpI" evidence="1">
    <location>
        <begin position="7"/>
        <end position="188"/>
    </location>
</feature>
<dbReference type="Pfam" id="PF01965">
    <property type="entry name" value="DJ-1_PfpI"/>
    <property type="match status" value="1"/>
</dbReference>
<comment type="caution">
    <text evidence="2">The sequence shown here is derived from an EMBL/GenBank/DDBJ whole genome shotgun (WGS) entry which is preliminary data.</text>
</comment>
<dbReference type="PANTHER" id="PTHR43130:SF15">
    <property type="entry name" value="THIJ_PFPI FAMILY PROTEIN (AFU_ORTHOLOGUE AFUA_5G14240)"/>
    <property type="match status" value="1"/>
</dbReference>
<accession>A0AAW0G1Z8</accession>
<reference evidence="2 3" key="1">
    <citation type="submission" date="2022-09" db="EMBL/GenBank/DDBJ databases">
        <authorList>
            <person name="Palmer J.M."/>
        </authorList>
    </citation>
    <scope>NUCLEOTIDE SEQUENCE [LARGE SCALE GENOMIC DNA]</scope>
    <source>
        <strain evidence="2 3">DSM 7382</strain>
    </source>
</reference>
<proteinExistence type="predicted"/>
<evidence type="ECO:0000313" key="3">
    <source>
        <dbReference type="Proteomes" id="UP001385951"/>
    </source>
</evidence>
<organism evidence="2 3">
    <name type="scientific">Cerrena zonata</name>
    <dbReference type="NCBI Taxonomy" id="2478898"/>
    <lineage>
        <taxon>Eukaryota</taxon>
        <taxon>Fungi</taxon>
        <taxon>Dikarya</taxon>
        <taxon>Basidiomycota</taxon>
        <taxon>Agaricomycotina</taxon>
        <taxon>Agaricomycetes</taxon>
        <taxon>Polyporales</taxon>
        <taxon>Cerrenaceae</taxon>
        <taxon>Cerrena</taxon>
    </lineage>
</organism>
<evidence type="ECO:0000313" key="2">
    <source>
        <dbReference type="EMBL" id="KAK7685145.1"/>
    </source>
</evidence>
<dbReference type="InterPro" id="IPR029062">
    <property type="entry name" value="Class_I_gatase-like"/>
</dbReference>
<protein>
    <recommendedName>
        <fullName evidence="1">DJ-1/PfpI domain-containing protein</fullName>
    </recommendedName>
</protein>
<dbReference type="AlphaFoldDB" id="A0AAW0G1Z8"/>
<dbReference type="Gene3D" id="3.40.50.880">
    <property type="match status" value="1"/>
</dbReference>
<dbReference type="PANTHER" id="PTHR43130">
    <property type="entry name" value="ARAC-FAMILY TRANSCRIPTIONAL REGULATOR"/>
    <property type="match status" value="1"/>
</dbReference>
<dbReference type="Proteomes" id="UP001385951">
    <property type="component" value="Unassembled WGS sequence"/>
</dbReference>
<keyword evidence="3" id="KW-1185">Reference proteome</keyword>
<name>A0AAW0G1Z8_9APHY</name>
<dbReference type="InterPro" id="IPR052158">
    <property type="entry name" value="INH-QAR"/>
</dbReference>
<evidence type="ECO:0000259" key="1">
    <source>
        <dbReference type="Pfam" id="PF01965"/>
    </source>
</evidence>
<sequence>MSVTTLKVAVCLFTDVTNLDFVGPVELLSFLSPEPIKHGYIKSDLMLEPTYFHYDSKPFRGSHVGPLVTPDRAYDDLKDGEQFDIILIPGGVGAFPDVVQPSIIKFLQRQVPGAKYVLTVCTGSWILAQAGLLDGKRATSNKAFFKMIQQATDSQNIEWVAKARWVVDGNVWTSSGVTAGIDMTHAFLNHLVGEEVTKTIRGIVEASVRKADDDEFADFHGLS</sequence>
<dbReference type="EMBL" id="JASBNA010000021">
    <property type="protein sequence ID" value="KAK7685145.1"/>
    <property type="molecule type" value="Genomic_DNA"/>
</dbReference>
<dbReference type="CDD" id="cd03139">
    <property type="entry name" value="GATase1_PfpI_2"/>
    <property type="match status" value="1"/>
</dbReference>
<dbReference type="SUPFAM" id="SSF52317">
    <property type="entry name" value="Class I glutamine amidotransferase-like"/>
    <property type="match status" value="1"/>
</dbReference>